<dbReference type="AlphaFoldDB" id="A0A6M8BIP1"/>
<protein>
    <recommendedName>
        <fullName evidence="5">ATP-binding protein</fullName>
    </recommendedName>
</protein>
<proteinExistence type="predicted"/>
<reference evidence="3 4" key="1">
    <citation type="submission" date="2020-05" db="EMBL/GenBank/DDBJ databases">
        <title>Complete genome sequence of of a novel Thermoleptolyngbya strain isolated from hot springs of Ganzi, Sichuan China.</title>
        <authorList>
            <person name="Tang J."/>
            <person name="Daroch M."/>
            <person name="Li L."/>
            <person name="Waleron K."/>
            <person name="Waleron M."/>
            <person name="Waleron M."/>
        </authorList>
    </citation>
    <scope>NUCLEOTIDE SEQUENCE [LARGE SCALE GENOMIC DNA]</scope>
    <source>
        <strain evidence="3 4">PKUAC-SCTA183</strain>
    </source>
</reference>
<evidence type="ECO:0000313" key="4">
    <source>
        <dbReference type="Proteomes" id="UP000505210"/>
    </source>
</evidence>
<dbReference type="KEGG" id="theu:HPC62_16130"/>
<evidence type="ECO:0000256" key="1">
    <source>
        <dbReference type="SAM" id="MobiDB-lite"/>
    </source>
</evidence>
<gene>
    <name evidence="3" type="ORF">HPC62_16130</name>
</gene>
<evidence type="ECO:0000313" key="3">
    <source>
        <dbReference type="EMBL" id="QKD83521.1"/>
    </source>
</evidence>
<keyword evidence="4" id="KW-1185">Reference proteome</keyword>
<feature type="signal peptide" evidence="2">
    <location>
        <begin position="1"/>
        <end position="20"/>
    </location>
</feature>
<feature type="region of interest" description="Disordered" evidence="1">
    <location>
        <begin position="139"/>
        <end position="177"/>
    </location>
</feature>
<sequence>MKPLLYATSTVCLLLSVAIAAKGRSTQLVLSDNATTALQQTGVLPVQVQERNFSMAPALALATVGLGLAAASAVDWRSLQPQQQQPRTLRDELAELLERAERGALFDPNMQQALQREFGNKWRDRLGLPIEIEDLTVELPPDLQPIGSGTPEKVEKPAPEPKPEPKPEPPPKVVDHSRDPRYAGLFQLLDAPCIRIFGPQGSGKSSKLAWFGMEQAKRGDRVMVINPLARASDFKGLKVYGRGVDYQSAEQGLREFVIEAKRRLTDRGTIEDYDPLVDEDHWTLLCDEMSDWGDRISIEVMTELVGL</sequence>
<feature type="compositionally biased region" description="Basic and acidic residues" evidence="1">
    <location>
        <begin position="152"/>
        <end position="177"/>
    </location>
</feature>
<accession>A0A6M8BIP1</accession>
<evidence type="ECO:0008006" key="5">
    <source>
        <dbReference type="Google" id="ProtNLM"/>
    </source>
</evidence>
<feature type="chain" id="PRO_5026726782" description="ATP-binding protein" evidence="2">
    <location>
        <begin position="21"/>
        <end position="307"/>
    </location>
</feature>
<dbReference type="Proteomes" id="UP000505210">
    <property type="component" value="Chromosome"/>
</dbReference>
<dbReference type="RefSeq" id="WP_172357328.1">
    <property type="nucleotide sequence ID" value="NZ_CP053661.1"/>
</dbReference>
<dbReference type="EMBL" id="CP053661">
    <property type="protein sequence ID" value="QKD83521.1"/>
    <property type="molecule type" value="Genomic_DNA"/>
</dbReference>
<evidence type="ECO:0000256" key="2">
    <source>
        <dbReference type="SAM" id="SignalP"/>
    </source>
</evidence>
<keyword evidence="2" id="KW-0732">Signal</keyword>
<organism evidence="3 4">
    <name type="scientific">Thermoleptolyngbya sichuanensis A183</name>
    <dbReference type="NCBI Taxonomy" id="2737172"/>
    <lineage>
        <taxon>Bacteria</taxon>
        <taxon>Bacillati</taxon>
        <taxon>Cyanobacteriota</taxon>
        <taxon>Cyanophyceae</taxon>
        <taxon>Oculatellales</taxon>
        <taxon>Oculatellaceae</taxon>
        <taxon>Thermoleptolyngbya</taxon>
        <taxon>Thermoleptolyngbya sichuanensis</taxon>
    </lineage>
</organism>
<name>A0A6M8BIP1_9CYAN</name>